<organism evidence="2 3">
    <name type="scientific">Ensete ventricosum</name>
    <name type="common">Abyssinian banana</name>
    <name type="synonym">Musa ensete</name>
    <dbReference type="NCBI Taxonomy" id="4639"/>
    <lineage>
        <taxon>Eukaryota</taxon>
        <taxon>Viridiplantae</taxon>
        <taxon>Streptophyta</taxon>
        <taxon>Embryophyta</taxon>
        <taxon>Tracheophyta</taxon>
        <taxon>Spermatophyta</taxon>
        <taxon>Magnoliopsida</taxon>
        <taxon>Liliopsida</taxon>
        <taxon>Zingiberales</taxon>
        <taxon>Musaceae</taxon>
        <taxon>Ensete</taxon>
    </lineage>
</organism>
<protein>
    <submittedName>
        <fullName evidence="2">Uncharacterized protein</fullName>
    </submittedName>
</protein>
<accession>A0A426XVK0</accession>
<dbReference type="EMBL" id="AMZH03017065">
    <property type="protein sequence ID" value="RRT43553.1"/>
    <property type="molecule type" value="Genomic_DNA"/>
</dbReference>
<evidence type="ECO:0000256" key="1">
    <source>
        <dbReference type="SAM" id="MobiDB-lite"/>
    </source>
</evidence>
<reference evidence="2 3" key="1">
    <citation type="journal article" date="2014" name="Agronomy (Basel)">
        <title>A Draft Genome Sequence for Ensete ventricosum, the Drought-Tolerant Tree Against Hunger.</title>
        <authorList>
            <person name="Harrison J."/>
            <person name="Moore K.A."/>
            <person name="Paszkiewicz K."/>
            <person name="Jones T."/>
            <person name="Grant M."/>
            <person name="Ambacheew D."/>
            <person name="Muzemil S."/>
            <person name="Studholme D.J."/>
        </authorList>
    </citation>
    <scope>NUCLEOTIDE SEQUENCE [LARGE SCALE GENOMIC DNA]</scope>
</reference>
<name>A0A426XVK0_ENSVE</name>
<comment type="caution">
    <text evidence="2">The sequence shown here is derived from an EMBL/GenBank/DDBJ whole genome shotgun (WGS) entry which is preliminary data.</text>
</comment>
<proteinExistence type="predicted"/>
<evidence type="ECO:0000313" key="3">
    <source>
        <dbReference type="Proteomes" id="UP000287651"/>
    </source>
</evidence>
<dbReference type="Proteomes" id="UP000287651">
    <property type="component" value="Unassembled WGS sequence"/>
</dbReference>
<evidence type="ECO:0000313" key="2">
    <source>
        <dbReference type="EMBL" id="RRT43553.1"/>
    </source>
</evidence>
<sequence length="405" mass="44700">MCDSEYIVDLMGAPGTLIPTEIPCIHLESSGNFLLGPETIEQTVKDLCLALDKVSSQFERKTDVLEGSYENSLLSGHLGLQIEETSNLGSRPEDVDAKFDNDQIERCENELGKFCPSPSRRQDSLKPKEVISPSQRMKVNDVSKYVVTAAKNPEFAQKLHAVLLESGASPPPDLFSDLSPSLDLIEQDRRKGNYKEREGKSGTDLPVSGWTLNFQPLVSHASVAEYSNDTDNGKRNQHVGGESTYNIDKGIFGMSMSTSFVKANEWLVENDVQLDGSFPHDFWSKFTGPVFDTLDVSTATCMKQVNVSSVPYEAEPNIFGSSDARYSQENAGRHSNPYKHGDIPSEDCQECAKNSTVKLLQDDPHGLSASDNIKRSIILDAVAEWEIPWEDLQVGERIGLGMSNN</sequence>
<feature type="region of interest" description="Disordered" evidence="1">
    <location>
        <begin position="112"/>
        <end position="132"/>
    </location>
</feature>
<feature type="compositionally biased region" description="Basic and acidic residues" evidence="1">
    <location>
        <begin position="120"/>
        <end position="129"/>
    </location>
</feature>
<gene>
    <name evidence="2" type="ORF">B296_00056338</name>
</gene>
<dbReference type="AlphaFoldDB" id="A0A426XVK0"/>